<proteinExistence type="inferred from homology"/>
<dbReference type="PANTHER" id="PTHR34185:SF1">
    <property type="entry name" value="DIADENYLATE CYCLASE"/>
    <property type="match status" value="1"/>
</dbReference>
<comment type="catalytic activity">
    <reaction evidence="1 10">
        <text>2 ATP = 3',3'-c-di-AMP + 2 diphosphate</text>
        <dbReference type="Rhea" id="RHEA:35655"/>
        <dbReference type="ChEBI" id="CHEBI:30616"/>
        <dbReference type="ChEBI" id="CHEBI:33019"/>
        <dbReference type="ChEBI" id="CHEBI:71500"/>
        <dbReference type="EC" id="2.7.7.85"/>
    </reaction>
</comment>
<evidence type="ECO:0000256" key="3">
    <source>
        <dbReference type="ARBA" id="ARBA00022679"/>
    </source>
</evidence>
<keyword evidence="7 10" id="KW-0067">ATP-binding</keyword>
<dbReference type="InterPro" id="IPR034701">
    <property type="entry name" value="CdaA"/>
</dbReference>
<dbReference type="GO" id="GO:0106408">
    <property type="term" value="F:diadenylate cyclase activity"/>
    <property type="evidence" value="ECO:0007669"/>
    <property type="project" value="UniProtKB-EC"/>
</dbReference>
<keyword evidence="8 10" id="KW-1133">Transmembrane helix</keyword>
<keyword evidence="6 10" id="KW-0547">Nucleotide-binding</keyword>
<gene>
    <name evidence="10" type="primary">dacA</name>
    <name evidence="12" type="ORF">HNQ39_003466</name>
</gene>
<dbReference type="InterPro" id="IPR003390">
    <property type="entry name" value="DNA_integrity_scan_DisA_N"/>
</dbReference>
<organism evidence="12 13">
    <name type="scientific">Armatimonas rosea</name>
    <dbReference type="NCBI Taxonomy" id="685828"/>
    <lineage>
        <taxon>Bacteria</taxon>
        <taxon>Bacillati</taxon>
        <taxon>Armatimonadota</taxon>
        <taxon>Armatimonadia</taxon>
        <taxon>Armatimonadales</taxon>
        <taxon>Armatimonadaceae</taxon>
        <taxon>Armatimonas</taxon>
    </lineage>
</organism>
<comment type="subunit">
    <text evidence="10">Probably a homodimer.</text>
</comment>
<evidence type="ECO:0000256" key="1">
    <source>
        <dbReference type="ARBA" id="ARBA00000877"/>
    </source>
</evidence>
<dbReference type="SUPFAM" id="SSF143597">
    <property type="entry name" value="YojJ-like"/>
    <property type="match status" value="1"/>
</dbReference>
<feature type="transmembrane region" description="Helical" evidence="10">
    <location>
        <begin position="43"/>
        <end position="63"/>
    </location>
</feature>
<dbReference type="Pfam" id="PF19293">
    <property type="entry name" value="CdaA_N"/>
    <property type="match status" value="1"/>
</dbReference>
<evidence type="ECO:0000256" key="2">
    <source>
        <dbReference type="ARBA" id="ARBA00022475"/>
    </source>
</evidence>
<keyword evidence="13" id="KW-1185">Reference proteome</keyword>
<dbReference type="EC" id="2.7.7.85" evidence="10"/>
<dbReference type="GO" id="GO:0004016">
    <property type="term" value="F:adenylate cyclase activity"/>
    <property type="evidence" value="ECO:0007669"/>
    <property type="project" value="UniProtKB-UniRule"/>
</dbReference>
<keyword evidence="9 10" id="KW-0472">Membrane</keyword>
<keyword evidence="2 10" id="KW-1003">Cell membrane</keyword>
<reference evidence="12 13" key="1">
    <citation type="submission" date="2020-08" db="EMBL/GenBank/DDBJ databases">
        <title>Genomic Encyclopedia of Type Strains, Phase IV (KMG-IV): sequencing the most valuable type-strain genomes for metagenomic binning, comparative biology and taxonomic classification.</title>
        <authorList>
            <person name="Goeker M."/>
        </authorList>
    </citation>
    <scope>NUCLEOTIDE SEQUENCE [LARGE SCALE GENOMIC DNA]</scope>
    <source>
        <strain evidence="12 13">DSM 23562</strain>
    </source>
</reference>
<comment type="caution">
    <text evidence="10">Lacks conserved residue(s) required for the propagation of feature annotation.</text>
</comment>
<name>A0A7W9SRS7_ARMRO</name>
<dbReference type="GO" id="GO:0005524">
    <property type="term" value="F:ATP binding"/>
    <property type="evidence" value="ECO:0007669"/>
    <property type="project" value="UniProtKB-UniRule"/>
</dbReference>
<dbReference type="InterPro" id="IPR045585">
    <property type="entry name" value="CdaA_N"/>
</dbReference>
<dbReference type="PIRSF" id="PIRSF004793">
    <property type="entry name" value="UCP004793"/>
    <property type="match status" value="1"/>
</dbReference>
<dbReference type="InterPro" id="IPR036888">
    <property type="entry name" value="DNA_integrity_DisA_N_sf"/>
</dbReference>
<comment type="similarity">
    <text evidence="10">Belongs to the adenylate cyclase family. DacA/CdaA subfamily.</text>
</comment>
<dbReference type="PROSITE" id="PS51794">
    <property type="entry name" value="DAC"/>
    <property type="match status" value="1"/>
</dbReference>
<comment type="function">
    <text evidence="10">Catalyzes the condensation of 2 ATP molecules into cyclic di-AMP (c-di-AMP), a second messenger used to regulate differing processes in different bacteria.</text>
</comment>
<evidence type="ECO:0000313" key="13">
    <source>
        <dbReference type="Proteomes" id="UP000520814"/>
    </source>
</evidence>
<dbReference type="PANTHER" id="PTHR34185">
    <property type="entry name" value="DIADENYLATE CYCLASE"/>
    <property type="match status" value="1"/>
</dbReference>
<dbReference type="InterPro" id="IPR050338">
    <property type="entry name" value="DisA"/>
</dbReference>
<evidence type="ECO:0000256" key="4">
    <source>
        <dbReference type="ARBA" id="ARBA00022692"/>
    </source>
</evidence>
<sequence length="286" mass="30516">MSALLASIRSIDFKSLALAALDIIVVAYILYRLIVLAKGRRAWQILIGIGVFFLLVLLSNWLGLVTLNWLLQSITPLGPVAIVILLYPELREVLERLGRLDFWGAPLSVTRQENITGTIEAIVTAATLLSARKTGALILMARETGLDDVIATGTVLNATVTPELLTTIFYSGTALHDGAVIVRDGFLVAAGCTLPLSDAPNIATNVHMRHRAAMGASESSDAVVVIVSEETGTISIAIGGKLDRGLKPELLREKLLSAFGKGAKKALPRLSLTRKNKEASSEAPTS</sequence>
<keyword evidence="3 10" id="KW-0808">Transferase</keyword>
<dbReference type="EMBL" id="JACHGW010000003">
    <property type="protein sequence ID" value="MBB6051656.1"/>
    <property type="molecule type" value="Genomic_DNA"/>
</dbReference>
<evidence type="ECO:0000256" key="5">
    <source>
        <dbReference type="ARBA" id="ARBA00022695"/>
    </source>
</evidence>
<dbReference type="NCBIfam" id="TIGR00159">
    <property type="entry name" value="diadenylate cyclase CdaA"/>
    <property type="match status" value="1"/>
</dbReference>
<dbReference type="Proteomes" id="UP000520814">
    <property type="component" value="Unassembled WGS sequence"/>
</dbReference>
<evidence type="ECO:0000256" key="9">
    <source>
        <dbReference type="ARBA" id="ARBA00023136"/>
    </source>
</evidence>
<feature type="transmembrane region" description="Helical" evidence="10">
    <location>
        <begin position="13"/>
        <end position="31"/>
    </location>
</feature>
<evidence type="ECO:0000256" key="10">
    <source>
        <dbReference type="HAMAP-Rule" id="MF_01499"/>
    </source>
</evidence>
<keyword evidence="5 10" id="KW-0548">Nucleotidyltransferase</keyword>
<dbReference type="RefSeq" id="WP_184199064.1">
    <property type="nucleotide sequence ID" value="NZ_JACHGW010000003.1"/>
</dbReference>
<comment type="caution">
    <text evidence="12">The sequence shown here is derived from an EMBL/GenBank/DDBJ whole genome shotgun (WGS) entry which is preliminary data.</text>
</comment>
<evidence type="ECO:0000256" key="7">
    <source>
        <dbReference type="ARBA" id="ARBA00022840"/>
    </source>
</evidence>
<evidence type="ECO:0000313" key="12">
    <source>
        <dbReference type="EMBL" id="MBB6051656.1"/>
    </source>
</evidence>
<feature type="domain" description="DAC" evidence="11">
    <location>
        <begin position="87"/>
        <end position="248"/>
    </location>
</feature>
<evidence type="ECO:0000256" key="6">
    <source>
        <dbReference type="ARBA" id="ARBA00022741"/>
    </source>
</evidence>
<dbReference type="Pfam" id="PF02457">
    <property type="entry name" value="DAC"/>
    <property type="match status" value="1"/>
</dbReference>
<keyword evidence="4 10" id="KW-0812">Transmembrane</keyword>
<dbReference type="HAMAP" id="MF_01499">
    <property type="entry name" value="DacA"/>
    <property type="match status" value="1"/>
</dbReference>
<dbReference type="AlphaFoldDB" id="A0A7W9SRS7"/>
<dbReference type="InterPro" id="IPR014046">
    <property type="entry name" value="C-di-AMP_synthase"/>
</dbReference>
<dbReference type="GO" id="GO:0006171">
    <property type="term" value="P:cAMP biosynthetic process"/>
    <property type="evidence" value="ECO:0007669"/>
    <property type="project" value="InterPro"/>
</dbReference>
<accession>A0A7W9SRS7</accession>
<dbReference type="Gene3D" id="3.40.1700.10">
    <property type="entry name" value="DNA integrity scanning protein, DisA, N-terminal domain"/>
    <property type="match status" value="1"/>
</dbReference>
<evidence type="ECO:0000256" key="8">
    <source>
        <dbReference type="ARBA" id="ARBA00022989"/>
    </source>
</evidence>
<evidence type="ECO:0000259" key="11">
    <source>
        <dbReference type="PROSITE" id="PS51794"/>
    </source>
</evidence>
<protein>
    <recommendedName>
        <fullName evidence="10">Diadenylate cyclase</fullName>
        <shortName evidence="10">DAC</shortName>
        <ecNumber evidence="10">2.7.7.85</ecNumber>
    </recommendedName>
    <alternativeName>
        <fullName evidence="10">Cyclic-di-AMP synthase</fullName>
        <shortName evidence="10">c-di-AMP synthase</shortName>
    </alternativeName>
</protein>